<accession>A0A3N1PIW2</accession>
<dbReference type="Proteomes" id="UP000268033">
    <property type="component" value="Unassembled WGS sequence"/>
</dbReference>
<dbReference type="AlphaFoldDB" id="A0A3N1PIW2"/>
<keyword evidence="3" id="KW-1185">Reference proteome</keyword>
<organism evidence="2 3">
    <name type="scientific">Gallaecimonas pentaromativorans</name>
    <dbReference type="NCBI Taxonomy" id="584787"/>
    <lineage>
        <taxon>Bacteria</taxon>
        <taxon>Pseudomonadati</taxon>
        <taxon>Pseudomonadota</taxon>
        <taxon>Gammaproteobacteria</taxon>
        <taxon>Enterobacterales</taxon>
        <taxon>Gallaecimonadaceae</taxon>
        <taxon>Gallaecimonas</taxon>
    </lineage>
</organism>
<dbReference type="RefSeq" id="WP_123421017.1">
    <property type="nucleotide sequence ID" value="NZ_RJUL01000003.1"/>
</dbReference>
<reference evidence="2 3" key="1">
    <citation type="submission" date="2018-11" db="EMBL/GenBank/DDBJ databases">
        <title>Genomic Encyclopedia of Type Strains, Phase IV (KMG-IV): sequencing the most valuable type-strain genomes for metagenomic binning, comparative biology and taxonomic classification.</title>
        <authorList>
            <person name="Goeker M."/>
        </authorList>
    </citation>
    <scope>NUCLEOTIDE SEQUENCE [LARGE SCALE GENOMIC DNA]</scope>
    <source>
        <strain evidence="2 3">DSM 21945</strain>
    </source>
</reference>
<dbReference type="EMBL" id="RJUL01000003">
    <property type="protein sequence ID" value="ROQ28533.1"/>
    <property type="molecule type" value="Genomic_DNA"/>
</dbReference>
<dbReference type="STRING" id="584787.GCA_001247655_00300"/>
<keyword evidence="1" id="KW-0732">Signal</keyword>
<evidence type="ECO:0000313" key="2">
    <source>
        <dbReference type="EMBL" id="ROQ28533.1"/>
    </source>
</evidence>
<comment type="caution">
    <text evidence="2">The sequence shown here is derived from an EMBL/GenBank/DDBJ whole genome shotgun (WGS) entry which is preliminary data.</text>
</comment>
<evidence type="ECO:0000256" key="1">
    <source>
        <dbReference type="SAM" id="SignalP"/>
    </source>
</evidence>
<sequence>MNNKKWLPLLLCLLATGCAQQSTPKASPQNRPLGLTPYQTIWRAAEVAPKGFPGRFELTVKAVGMVHGYLYLNSELDYRDQRSISIEIPPKVAKQLLDNGKLSPEPLFIGKTLLVDGFASRVRIDINPDKPGAKKLYYYQTHVLVKDRRQIQVLASQ</sequence>
<protein>
    <recommendedName>
        <fullName evidence="4">Lipoprotein</fullName>
    </recommendedName>
</protein>
<dbReference type="PROSITE" id="PS51257">
    <property type="entry name" value="PROKAR_LIPOPROTEIN"/>
    <property type="match status" value="1"/>
</dbReference>
<evidence type="ECO:0000313" key="3">
    <source>
        <dbReference type="Proteomes" id="UP000268033"/>
    </source>
</evidence>
<feature type="chain" id="PRO_5018251458" description="Lipoprotein" evidence="1">
    <location>
        <begin position="22"/>
        <end position="157"/>
    </location>
</feature>
<name>A0A3N1PIW2_9GAMM</name>
<evidence type="ECO:0008006" key="4">
    <source>
        <dbReference type="Google" id="ProtNLM"/>
    </source>
</evidence>
<feature type="signal peptide" evidence="1">
    <location>
        <begin position="1"/>
        <end position="21"/>
    </location>
</feature>
<proteinExistence type="predicted"/>
<gene>
    <name evidence="2" type="ORF">EDC28_103126</name>
</gene>